<evidence type="ECO:0000313" key="1">
    <source>
        <dbReference type="EMBL" id="AYV76639.1"/>
    </source>
</evidence>
<accession>A0A3G4ZT68</accession>
<reference evidence="1" key="1">
    <citation type="submission" date="2018-10" db="EMBL/GenBank/DDBJ databases">
        <title>Hidden diversity of soil giant viruses.</title>
        <authorList>
            <person name="Schulz F."/>
            <person name="Alteio L."/>
            <person name="Goudeau D."/>
            <person name="Ryan E.M."/>
            <person name="Malmstrom R.R."/>
            <person name="Blanchard J."/>
            <person name="Woyke T."/>
        </authorList>
    </citation>
    <scope>NUCLEOTIDE SEQUENCE</scope>
    <source>
        <strain evidence="1">TEV1</strain>
    </source>
</reference>
<organism evidence="1">
    <name type="scientific">Terrestrivirus sp</name>
    <dbReference type="NCBI Taxonomy" id="2487775"/>
    <lineage>
        <taxon>Viruses</taxon>
        <taxon>Varidnaviria</taxon>
        <taxon>Bamfordvirae</taxon>
        <taxon>Nucleocytoviricota</taxon>
        <taxon>Megaviricetes</taxon>
        <taxon>Imitervirales</taxon>
        <taxon>Mimiviridae</taxon>
        <taxon>Klosneuvirinae</taxon>
    </lineage>
</organism>
<name>A0A3G4ZT68_9VIRU</name>
<dbReference type="EMBL" id="MK071988">
    <property type="protein sequence ID" value="AYV76639.1"/>
    <property type="molecule type" value="Genomic_DNA"/>
</dbReference>
<protein>
    <submittedName>
        <fullName evidence="1">Uncharacterized protein</fullName>
    </submittedName>
</protein>
<sequence length="194" mass="22644">MDSAKASTSVLPVNGDNVFPGKPITRETIILSITDDARRKSIDGYLRAYENFDPELLMYIHLSKYDLIDELNKILIETEINSLLTELFAFSFRKGIYMLMRFLYEIANVMYDMTLLDGYIKTIDSEEGERASDTVRAQTGESIKTKTTFIAEDKFAKTRWDCFQYLMTMRMQSIYSSKGGKFFYKFNRRKYLGY</sequence>
<gene>
    <name evidence="1" type="ORF">Terrestrivirus10_23</name>
</gene>
<proteinExistence type="predicted"/>